<dbReference type="AlphaFoldDB" id="A0A2U3KB84"/>
<organism evidence="1 2">
    <name type="scientific">Candidatus Sulfotelmatobacter kueseliae</name>
    <dbReference type="NCBI Taxonomy" id="2042962"/>
    <lineage>
        <taxon>Bacteria</taxon>
        <taxon>Pseudomonadati</taxon>
        <taxon>Acidobacteriota</taxon>
        <taxon>Terriglobia</taxon>
        <taxon>Terriglobales</taxon>
        <taxon>Candidatus Korobacteraceae</taxon>
        <taxon>Candidatus Sulfotelmatobacter</taxon>
    </lineage>
</organism>
<name>A0A2U3KB84_9BACT</name>
<evidence type="ECO:0000313" key="1">
    <source>
        <dbReference type="EMBL" id="SPF36916.1"/>
    </source>
</evidence>
<reference evidence="2" key="1">
    <citation type="submission" date="2018-02" db="EMBL/GenBank/DDBJ databases">
        <authorList>
            <person name="Hausmann B."/>
        </authorList>
    </citation>
    <scope>NUCLEOTIDE SEQUENCE [LARGE SCALE GENOMIC DNA]</scope>
    <source>
        <strain evidence="2">Peat soil MAG SbA1</strain>
    </source>
</reference>
<gene>
    <name evidence="1" type="ORF">SBA1_170041</name>
</gene>
<accession>A0A2U3KB84</accession>
<evidence type="ECO:0000313" key="2">
    <source>
        <dbReference type="Proteomes" id="UP000238701"/>
    </source>
</evidence>
<proteinExistence type="predicted"/>
<dbReference type="Proteomes" id="UP000238701">
    <property type="component" value="Unassembled WGS sequence"/>
</dbReference>
<sequence length="46" mass="5097">MRRSFKDSGAAFLGLAARTHAPVQYAAVVKKPGHSLINQLVRLYTR</sequence>
<protein>
    <submittedName>
        <fullName evidence="1">Uncharacterized protein</fullName>
    </submittedName>
</protein>
<dbReference type="EMBL" id="OMOD01000079">
    <property type="protein sequence ID" value="SPF36916.1"/>
    <property type="molecule type" value="Genomic_DNA"/>
</dbReference>